<accession>A0A0C2WU12</accession>
<gene>
    <name evidence="1" type="ORF">M378DRAFT_180493</name>
</gene>
<sequence>MYTTTVNMPSFDCGYFMQQDYIKKFVINESNHDEEEEYGSLSLLWDIRDWWYHLERDIRSRTPLPGSLCFPPFMIITVNIHVVYVPDGKSAYETGVIWFRTRSTAAEGIESVSEIEADRIVKRRFLEAIGADFDENQLVFFVKSRS</sequence>
<evidence type="ECO:0000313" key="2">
    <source>
        <dbReference type="Proteomes" id="UP000054549"/>
    </source>
</evidence>
<organism evidence="1 2">
    <name type="scientific">Amanita muscaria (strain Koide BX008)</name>
    <dbReference type="NCBI Taxonomy" id="946122"/>
    <lineage>
        <taxon>Eukaryota</taxon>
        <taxon>Fungi</taxon>
        <taxon>Dikarya</taxon>
        <taxon>Basidiomycota</taxon>
        <taxon>Agaricomycotina</taxon>
        <taxon>Agaricomycetes</taxon>
        <taxon>Agaricomycetidae</taxon>
        <taxon>Agaricales</taxon>
        <taxon>Pluteineae</taxon>
        <taxon>Amanitaceae</taxon>
        <taxon>Amanita</taxon>
    </lineage>
</organism>
<dbReference type="EMBL" id="KN818301">
    <property type="protein sequence ID" value="KIL60256.1"/>
    <property type="molecule type" value="Genomic_DNA"/>
</dbReference>
<name>A0A0C2WU12_AMAMK</name>
<dbReference type="AlphaFoldDB" id="A0A0C2WU12"/>
<dbReference type="HOGENOM" id="CLU_1776980_0_0_1"/>
<keyword evidence="2" id="KW-1185">Reference proteome</keyword>
<dbReference type="Proteomes" id="UP000054549">
    <property type="component" value="Unassembled WGS sequence"/>
</dbReference>
<dbReference type="InParanoid" id="A0A0C2WU12"/>
<proteinExistence type="predicted"/>
<protein>
    <submittedName>
        <fullName evidence="1">Uncharacterized protein</fullName>
    </submittedName>
</protein>
<evidence type="ECO:0000313" key="1">
    <source>
        <dbReference type="EMBL" id="KIL60256.1"/>
    </source>
</evidence>
<reference evidence="1 2" key="1">
    <citation type="submission" date="2014-04" db="EMBL/GenBank/DDBJ databases">
        <title>Evolutionary Origins and Diversification of the Mycorrhizal Mutualists.</title>
        <authorList>
            <consortium name="DOE Joint Genome Institute"/>
            <consortium name="Mycorrhizal Genomics Consortium"/>
            <person name="Kohler A."/>
            <person name="Kuo A."/>
            <person name="Nagy L.G."/>
            <person name="Floudas D."/>
            <person name="Copeland A."/>
            <person name="Barry K.W."/>
            <person name="Cichocki N."/>
            <person name="Veneault-Fourrey C."/>
            <person name="LaButti K."/>
            <person name="Lindquist E.A."/>
            <person name="Lipzen A."/>
            <person name="Lundell T."/>
            <person name="Morin E."/>
            <person name="Murat C."/>
            <person name="Riley R."/>
            <person name="Ohm R."/>
            <person name="Sun H."/>
            <person name="Tunlid A."/>
            <person name="Henrissat B."/>
            <person name="Grigoriev I.V."/>
            <person name="Hibbett D.S."/>
            <person name="Martin F."/>
        </authorList>
    </citation>
    <scope>NUCLEOTIDE SEQUENCE [LARGE SCALE GENOMIC DNA]</scope>
    <source>
        <strain evidence="1 2">Koide BX008</strain>
    </source>
</reference>
<dbReference type="OrthoDB" id="3036857at2759"/>